<comment type="caution">
    <text evidence="2">The sequence shown here is derived from an EMBL/GenBank/DDBJ whole genome shotgun (WGS) entry which is preliminary data.</text>
</comment>
<name>A0A8T3BTT6_DENNO</name>
<keyword evidence="3" id="KW-1185">Reference proteome</keyword>
<protein>
    <submittedName>
        <fullName evidence="2">Uncharacterized protein</fullName>
    </submittedName>
</protein>
<feature type="transmembrane region" description="Helical" evidence="1">
    <location>
        <begin position="12"/>
        <end position="32"/>
    </location>
</feature>
<evidence type="ECO:0000313" key="3">
    <source>
        <dbReference type="Proteomes" id="UP000829196"/>
    </source>
</evidence>
<organism evidence="2 3">
    <name type="scientific">Dendrobium nobile</name>
    <name type="common">Orchid</name>
    <dbReference type="NCBI Taxonomy" id="94219"/>
    <lineage>
        <taxon>Eukaryota</taxon>
        <taxon>Viridiplantae</taxon>
        <taxon>Streptophyta</taxon>
        <taxon>Embryophyta</taxon>
        <taxon>Tracheophyta</taxon>
        <taxon>Spermatophyta</taxon>
        <taxon>Magnoliopsida</taxon>
        <taxon>Liliopsida</taxon>
        <taxon>Asparagales</taxon>
        <taxon>Orchidaceae</taxon>
        <taxon>Epidendroideae</taxon>
        <taxon>Malaxideae</taxon>
        <taxon>Dendrobiinae</taxon>
        <taxon>Dendrobium</taxon>
    </lineage>
</organism>
<evidence type="ECO:0000256" key="1">
    <source>
        <dbReference type="SAM" id="Phobius"/>
    </source>
</evidence>
<dbReference type="AlphaFoldDB" id="A0A8T3BTT6"/>
<reference evidence="2" key="1">
    <citation type="journal article" date="2022" name="Front. Genet.">
        <title>Chromosome-Scale Assembly of the Dendrobium nobile Genome Provides Insights Into the Molecular Mechanism of the Biosynthesis of the Medicinal Active Ingredient of Dendrobium.</title>
        <authorList>
            <person name="Xu Q."/>
            <person name="Niu S.-C."/>
            <person name="Li K.-L."/>
            <person name="Zheng P.-J."/>
            <person name="Zhang X.-J."/>
            <person name="Jia Y."/>
            <person name="Liu Y."/>
            <person name="Niu Y.-X."/>
            <person name="Yu L.-H."/>
            <person name="Chen D.-F."/>
            <person name="Zhang G.-Q."/>
        </authorList>
    </citation>
    <scope>NUCLEOTIDE SEQUENCE</scope>
    <source>
        <tissue evidence="2">Leaf</tissue>
    </source>
</reference>
<keyword evidence="1" id="KW-0472">Membrane</keyword>
<feature type="transmembrane region" description="Helical" evidence="1">
    <location>
        <begin position="38"/>
        <end position="58"/>
    </location>
</feature>
<sequence>MILIFLFARGMLGRIRLLSFLLLLLIRLLLFYRLCVRIFLWLCLVVLLIIGDVGVELIPSYKFQSPVVLVSITAICSGDSPVVLANSPIHASNDCVVGVPSVGQVSCPALSPAAPTPADVVSPNVAPTHVAVSNNNCCINFSDSLIIGDDAELSVDNYVSFVDSGEETLAVVGEKGIVMPLVDVPISILSNAKMLTHIVRDVR</sequence>
<evidence type="ECO:0000313" key="2">
    <source>
        <dbReference type="EMBL" id="KAI0522364.1"/>
    </source>
</evidence>
<keyword evidence="1" id="KW-1133">Transmembrane helix</keyword>
<proteinExistence type="predicted"/>
<accession>A0A8T3BTT6</accession>
<dbReference type="EMBL" id="JAGYWB010000005">
    <property type="protein sequence ID" value="KAI0522364.1"/>
    <property type="molecule type" value="Genomic_DNA"/>
</dbReference>
<dbReference type="Proteomes" id="UP000829196">
    <property type="component" value="Unassembled WGS sequence"/>
</dbReference>
<keyword evidence="1" id="KW-0812">Transmembrane</keyword>
<gene>
    <name evidence="2" type="ORF">KFK09_004743</name>
</gene>